<dbReference type="KEGG" id="rml:FF011L_15870"/>
<name>A0A517MD78_9BACT</name>
<keyword evidence="1" id="KW-1133">Transmembrane helix</keyword>
<accession>A0A517MD78</accession>
<dbReference type="RefSeq" id="WP_246109797.1">
    <property type="nucleotide sequence ID" value="NZ_CP036262.1"/>
</dbReference>
<evidence type="ECO:0000256" key="1">
    <source>
        <dbReference type="SAM" id="Phobius"/>
    </source>
</evidence>
<protein>
    <submittedName>
        <fullName evidence="2">Uncharacterized protein</fullName>
    </submittedName>
</protein>
<keyword evidence="1" id="KW-0812">Transmembrane</keyword>
<keyword evidence="3" id="KW-1185">Reference proteome</keyword>
<sequence length="142" mass="15635">MNIKDSAAAERKHSDRTERYGLRYTPNLWWLTYSPLCWAAHFLASYLTAAIYCAKGGSADGDALPVRIAVAIFTIIALSLIASVGRRSLRVHCVGQATLPHDDDTLLDEQRFLGFAALLLSLLSGIATLYTALVFVFMETCH</sequence>
<evidence type="ECO:0000313" key="3">
    <source>
        <dbReference type="Proteomes" id="UP000320672"/>
    </source>
</evidence>
<proteinExistence type="predicted"/>
<dbReference type="AlphaFoldDB" id="A0A517MD78"/>
<organism evidence="2 3">
    <name type="scientific">Roseimaritima multifibrata</name>
    <dbReference type="NCBI Taxonomy" id="1930274"/>
    <lineage>
        <taxon>Bacteria</taxon>
        <taxon>Pseudomonadati</taxon>
        <taxon>Planctomycetota</taxon>
        <taxon>Planctomycetia</taxon>
        <taxon>Pirellulales</taxon>
        <taxon>Pirellulaceae</taxon>
        <taxon>Roseimaritima</taxon>
    </lineage>
</organism>
<evidence type="ECO:0000313" key="2">
    <source>
        <dbReference type="EMBL" id="QDS92838.1"/>
    </source>
</evidence>
<dbReference type="Proteomes" id="UP000320672">
    <property type="component" value="Chromosome"/>
</dbReference>
<reference evidence="2 3" key="1">
    <citation type="submission" date="2019-02" db="EMBL/GenBank/DDBJ databases">
        <title>Deep-cultivation of Planctomycetes and their phenomic and genomic characterization uncovers novel biology.</title>
        <authorList>
            <person name="Wiegand S."/>
            <person name="Jogler M."/>
            <person name="Boedeker C."/>
            <person name="Pinto D."/>
            <person name="Vollmers J."/>
            <person name="Rivas-Marin E."/>
            <person name="Kohn T."/>
            <person name="Peeters S.H."/>
            <person name="Heuer A."/>
            <person name="Rast P."/>
            <person name="Oberbeckmann S."/>
            <person name="Bunk B."/>
            <person name="Jeske O."/>
            <person name="Meyerdierks A."/>
            <person name="Storesund J.E."/>
            <person name="Kallscheuer N."/>
            <person name="Luecker S."/>
            <person name="Lage O.M."/>
            <person name="Pohl T."/>
            <person name="Merkel B.J."/>
            <person name="Hornburger P."/>
            <person name="Mueller R.-W."/>
            <person name="Bruemmer F."/>
            <person name="Labrenz M."/>
            <person name="Spormann A.M."/>
            <person name="Op den Camp H."/>
            <person name="Overmann J."/>
            <person name="Amann R."/>
            <person name="Jetten M.S.M."/>
            <person name="Mascher T."/>
            <person name="Medema M.H."/>
            <person name="Devos D.P."/>
            <person name="Kaster A.-K."/>
            <person name="Ovreas L."/>
            <person name="Rohde M."/>
            <person name="Galperin M.Y."/>
            <person name="Jogler C."/>
        </authorList>
    </citation>
    <scope>NUCLEOTIDE SEQUENCE [LARGE SCALE GENOMIC DNA]</scope>
    <source>
        <strain evidence="2 3">FF011L</strain>
    </source>
</reference>
<gene>
    <name evidence="2" type="ORF">FF011L_15870</name>
</gene>
<dbReference type="EMBL" id="CP036262">
    <property type="protein sequence ID" value="QDS92838.1"/>
    <property type="molecule type" value="Genomic_DNA"/>
</dbReference>
<feature type="transmembrane region" description="Helical" evidence="1">
    <location>
        <begin position="64"/>
        <end position="82"/>
    </location>
</feature>
<feature type="transmembrane region" description="Helical" evidence="1">
    <location>
        <begin position="28"/>
        <end position="52"/>
    </location>
</feature>
<feature type="transmembrane region" description="Helical" evidence="1">
    <location>
        <begin position="112"/>
        <end position="138"/>
    </location>
</feature>
<keyword evidence="1" id="KW-0472">Membrane</keyword>